<keyword evidence="3" id="KW-0227">DNA damage</keyword>
<evidence type="ECO:0000259" key="9">
    <source>
        <dbReference type="Pfam" id="PF12705"/>
    </source>
</evidence>
<dbReference type="PANTHER" id="PTHR30591">
    <property type="entry name" value="RECBCD ENZYME SUBUNIT RECC"/>
    <property type="match status" value="1"/>
</dbReference>
<dbReference type="InterPro" id="IPR038726">
    <property type="entry name" value="PDDEXK_AddAB-type"/>
</dbReference>
<reference evidence="10" key="1">
    <citation type="journal article" date="2023" name="Front. Microbiol.">
        <title>Genomic-based phylogenetic and metabolic analyses of the genus Natronomonas, and description of Natronomonas aquatica sp. nov.</title>
        <authorList>
            <person name="Garcia-Roldan A."/>
            <person name="Duran-Viseras A."/>
            <person name="de la Haba R.R."/>
            <person name="Corral P."/>
            <person name="Sanchez-Porro C."/>
            <person name="Ventosa A."/>
        </authorList>
    </citation>
    <scope>NUCLEOTIDE SEQUENCE</scope>
    <source>
        <strain evidence="10">F2-12</strain>
    </source>
</reference>
<dbReference type="InterPro" id="IPR027417">
    <property type="entry name" value="P-loop_NTPase"/>
</dbReference>
<evidence type="ECO:0000256" key="7">
    <source>
        <dbReference type="ARBA" id="ARBA00023125"/>
    </source>
</evidence>
<keyword evidence="2" id="KW-0547">Nucleotide-binding</keyword>
<name>A0A9R1CWK8_9EURY</name>
<keyword evidence="6" id="KW-0067">ATP-binding</keyword>
<dbReference type="EMBL" id="JAHLKM010000047">
    <property type="protein sequence ID" value="MCQ4334929.1"/>
    <property type="molecule type" value="Genomic_DNA"/>
</dbReference>
<dbReference type="Gene3D" id="3.40.50.300">
    <property type="entry name" value="P-loop containing nucleotide triphosphate hydrolases"/>
    <property type="match status" value="1"/>
</dbReference>
<dbReference type="RefSeq" id="WP_256031223.1">
    <property type="nucleotide sequence ID" value="NZ_JAHLKM010000047.1"/>
</dbReference>
<keyword evidence="11" id="KW-1185">Reference proteome</keyword>
<dbReference type="Pfam" id="PF12705">
    <property type="entry name" value="PDDEXK_1"/>
    <property type="match status" value="1"/>
</dbReference>
<evidence type="ECO:0000256" key="2">
    <source>
        <dbReference type="ARBA" id="ARBA00022741"/>
    </source>
</evidence>
<feature type="domain" description="PD-(D/E)XK endonuclease-like" evidence="9">
    <location>
        <begin position="737"/>
        <end position="1078"/>
    </location>
</feature>
<keyword evidence="4" id="KW-0378">Hydrolase</keyword>
<dbReference type="PANTHER" id="PTHR30591:SF1">
    <property type="entry name" value="RECBCD ENZYME SUBUNIT RECC"/>
    <property type="match status" value="1"/>
</dbReference>
<dbReference type="InterPro" id="IPR011604">
    <property type="entry name" value="PDDEXK-like_dom_sf"/>
</dbReference>
<evidence type="ECO:0000256" key="3">
    <source>
        <dbReference type="ARBA" id="ARBA00022763"/>
    </source>
</evidence>
<sequence>MSSPRVFTGATFPLLEYKAFKTVAEIAGDQPESILYIGQQEHPNDVTRKQWKDHGQSACLSIRTFDDIVSECYERNQYKGRVTHIDRPLLFRLVELGVEEIDSPANPFYVGDRFPRAGLVDAAENLYTELEFAGLLSSEAMRERLLEEGLTDRAHHAAELAEGIETVRQEILADELPDTYRTERMHHVITMETPLDELLPAVDTVVLGGFTQFDALERDFLERISNTFPTVAILPTQADSDTVSGIDQGAARALKTYLELGFSREHHEPDSTPSVDARRRVTANLYRHPENAPSIDDIDPAALNLSYVESETVSDEIRLVARQIRSQLDAGVEPSTIGVVPTSPSEYVDQVRESFDVYELPYTIQTEVPLTETALGEVVESICTLASKPRSIDTVLALLTNPLVSVSDQGGPIDHQELTRVASRVETTGLDRVLEHVDETVAATIESIVQDAEALSTVELESLSGHVDALLERLGVLATLESDAVSSEFRARESSAQNRLDRVLETLVLSAPVADPDIGDPTDRLERALAGVSIRESGRPDDESVTVCGLGEAFLHEFDQVYMLGMTASHFPSDIERLSFAQPIYEAHPDFEQKDAGKEARYQFGAIAASEASLQLSAPQRNQNGDPYVEADVSTELRRLIDLDEVTIDGDDAVPGSQEDVQRTIGKVWESASDSRREALIDEAADAGTFAPGQHTRIRNGVECSAARADATLSPYDGKLSPETVAQVHAATERKPYSPSRLETYAACGFKYYMRRVLGIKAPDPLTREPDPGVRGSYIHDTLEHYYLSLQSKSGEPVNPSGDFDERQDQLLETTLTRLDNAFGDYPETAFHDQWLTSVLAGLGTPAENAYYGPEEETDEGKPVARGLFYRFLEHEFEEPAKTTARPTWFEARIGQPYDAGTPISDDPAIIDTPYGSVPVHGLIDRVDTVPGTNPLQAVVRDYKTGTSIPGESEALLGLNFQLPLYALMAEDALDGIETVGAAYYQVSPPTSVNSRSGQITSQEMATWQGSDDVETPLLRHSYPHFETHQAFREFIEETTAIRIGELAAGIEEGRFQPTVLDPSDAGCRYCDYAHVCDVRSHQRRETIQHIDDDGISAYVPPMARDVDAEDVVGVE</sequence>
<evidence type="ECO:0000313" key="10">
    <source>
        <dbReference type="EMBL" id="MCQ4334929.1"/>
    </source>
</evidence>
<comment type="caution">
    <text evidence="10">The sequence shown here is derived from an EMBL/GenBank/DDBJ whole genome shotgun (WGS) entry which is preliminary data.</text>
</comment>
<protein>
    <submittedName>
        <fullName evidence="10">PD-(D/E)XK nuclease family protein</fullName>
    </submittedName>
</protein>
<proteinExistence type="predicted"/>
<evidence type="ECO:0000256" key="4">
    <source>
        <dbReference type="ARBA" id="ARBA00022801"/>
    </source>
</evidence>
<keyword evidence="1" id="KW-0540">Nuclease</keyword>
<evidence type="ECO:0000256" key="6">
    <source>
        <dbReference type="ARBA" id="ARBA00022840"/>
    </source>
</evidence>
<accession>A0A9R1CWK8</accession>
<dbReference type="GO" id="GO:0006281">
    <property type="term" value="P:DNA repair"/>
    <property type="evidence" value="ECO:0007669"/>
    <property type="project" value="UniProtKB-KW"/>
</dbReference>
<dbReference type="SUPFAM" id="SSF52540">
    <property type="entry name" value="P-loop containing nucleoside triphosphate hydrolases"/>
    <property type="match status" value="1"/>
</dbReference>
<gene>
    <name evidence="10" type="ORF">KM295_15870</name>
</gene>
<dbReference type="Proteomes" id="UP001139494">
    <property type="component" value="Unassembled WGS sequence"/>
</dbReference>
<organism evidence="10 11">
    <name type="scientific">Natronomonas aquatica</name>
    <dbReference type="NCBI Taxonomy" id="2841590"/>
    <lineage>
        <taxon>Archaea</taxon>
        <taxon>Methanobacteriati</taxon>
        <taxon>Methanobacteriota</taxon>
        <taxon>Stenosarchaea group</taxon>
        <taxon>Halobacteria</taxon>
        <taxon>Halobacteriales</taxon>
        <taxon>Natronomonadaceae</taxon>
        <taxon>Natronomonas</taxon>
    </lineage>
</organism>
<dbReference type="Gene3D" id="3.90.320.10">
    <property type="match status" value="1"/>
</dbReference>
<evidence type="ECO:0000256" key="8">
    <source>
        <dbReference type="ARBA" id="ARBA00023204"/>
    </source>
</evidence>
<dbReference type="GO" id="GO:0003677">
    <property type="term" value="F:DNA binding"/>
    <property type="evidence" value="ECO:0007669"/>
    <property type="project" value="UniProtKB-KW"/>
</dbReference>
<keyword evidence="8" id="KW-0234">DNA repair</keyword>
<dbReference type="AlphaFoldDB" id="A0A9R1CWK8"/>
<dbReference type="GO" id="GO:0005524">
    <property type="term" value="F:ATP binding"/>
    <property type="evidence" value="ECO:0007669"/>
    <property type="project" value="UniProtKB-KW"/>
</dbReference>
<keyword evidence="5" id="KW-0269">Exonuclease</keyword>
<evidence type="ECO:0000256" key="5">
    <source>
        <dbReference type="ARBA" id="ARBA00022839"/>
    </source>
</evidence>
<evidence type="ECO:0000256" key="1">
    <source>
        <dbReference type="ARBA" id="ARBA00022722"/>
    </source>
</evidence>
<keyword evidence="7" id="KW-0238">DNA-binding</keyword>
<dbReference type="GO" id="GO:0006310">
    <property type="term" value="P:DNA recombination"/>
    <property type="evidence" value="ECO:0007669"/>
    <property type="project" value="TreeGrafter"/>
</dbReference>
<dbReference type="GO" id="GO:0004527">
    <property type="term" value="F:exonuclease activity"/>
    <property type="evidence" value="ECO:0007669"/>
    <property type="project" value="UniProtKB-KW"/>
</dbReference>
<evidence type="ECO:0000313" key="11">
    <source>
        <dbReference type="Proteomes" id="UP001139494"/>
    </source>
</evidence>
<dbReference type="Gene3D" id="1.10.486.10">
    <property type="entry name" value="PCRA, domain 4"/>
    <property type="match status" value="1"/>
</dbReference>